<sequence>HVKQFQDEYPETTKALLEDTYVDDVQSGGDSISELETFKEQATTITEKGGFTLHKWHSNVEELESISNETAKGDQDSNTKSYSESTTKILGVPWEKKTDVVRVSLEACQLTVSPLTKRKILAAINGVYDLLGWASPVMITGKILFSELCLRKVSWDQQVPDDIVRRWNQWAKTLRECTEIKVPRSVVNNKSQQISIHGFADASQLAVCAAVYVLATYNDGKTSQNLLVSKSRVAPKKVSIPRLELVAAHTLAKLLSRVNRALSSLDILKENQLWSDSSTVLYWLENRGTWSNYACGIE</sequence>
<dbReference type="PANTHER" id="PTHR47331">
    <property type="entry name" value="PHD-TYPE DOMAIN-CONTAINING PROTEIN"/>
    <property type="match status" value="1"/>
</dbReference>
<gene>
    <name evidence="1" type="ORF">PACLA_8A033678</name>
</gene>
<protein>
    <submittedName>
        <fullName evidence="1">Uncharacterized protein</fullName>
    </submittedName>
</protein>
<comment type="caution">
    <text evidence="1">The sequence shown here is derived from an EMBL/GenBank/DDBJ whole genome shotgun (WGS) entry which is preliminary data.</text>
</comment>
<evidence type="ECO:0000313" key="2">
    <source>
        <dbReference type="Proteomes" id="UP001152795"/>
    </source>
</evidence>
<reference evidence="1" key="1">
    <citation type="submission" date="2020-04" db="EMBL/GenBank/DDBJ databases">
        <authorList>
            <person name="Alioto T."/>
            <person name="Alioto T."/>
            <person name="Gomez Garrido J."/>
        </authorList>
    </citation>
    <scope>NUCLEOTIDE SEQUENCE</scope>
    <source>
        <strain evidence="1">A484AB</strain>
    </source>
</reference>
<name>A0A7D9LZB5_PARCT</name>
<dbReference type="OrthoDB" id="5986330at2759"/>
<dbReference type="AlphaFoldDB" id="A0A7D9LZB5"/>
<dbReference type="InterPro" id="IPR008042">
    <property type="entry name" value="Retrotrans_Pao"/>
</dbReference>
<organism evidence="1 2">
    <name type="scientific">Paramuricea clavata</name>
    <name type="common">Red gorgonian</name>
    <name type="synonym">Violescent sea-whip</name>
    <dbReference type="NCBI Taxonomy" id="317549"/>
    <lineage>
        <taxon>Eukaryota</taxon>
        <taxon>Metazoa</taxon>
        <taxon>Cnidaria</taxon>
        <taxon>Anthozoa</taxon>
        <taxon>Octocorallia</taxon>
        <taxon>Malacalcyonacea</taxon>
        <taxon>Plexauridae</taxon>
        <taxon>Paramuricea</taxon>
    </lineage>
</organism>
<dbReference type="Pfam" id="PF05380">
    <property type="entry name" value="Peptidase_A17"/>
    <property type="match status" value="1"/>
</dbReference>
<keyword evidence="2" id="KW-1185">Reference proteome</keyword>
<evidence type="ECO:0000313" key="1">
    <source>
        <dbReference type="EMBL" id="CAB4042390.1"/>
    </source>
</evidence>
<dbReference type="Proteomes" id="UP001152795">
    <property type="component" value="Unassembled WGS sequence"/>
</dbReference>
<feature type="non-terminal residue" evidence="1">
    <location>
        <position position="1"/>
    </location>
</feature>
<proteinExistence type="predicted"/>
<accession>A0A7D9LZB5</accession>
<dbReference type="EMBL" id="CACRXK020030023">
    <property type="protein sequence ID" value="CAB4042390.1"/>
    <property type="molecule type" value="Genomic_DNA"/>
</dbReference>